<dbReference type="Proteomes" id="UP001164459">
    <property type="component" value="Chromosome"/>
</dbReference>
<keyword evidence="3" id="KW-1185">Reference proteome</keyword>
<keyword evidence="1" id="KW-0472">Membrane</keyword>
<feature type="transmembrane region" description="Helical" evidence="1">
    <location>
        <begin position="56"/>
        <end position="79"/>
    </location>
</feature>
<organism evidence="2 3">
    <name type="scientific">Nannocystis punicea</name>
    <dbReference type="NCBI Taxonomy" id="2995304"/>
    <lineage>
        <taxon>Bacteria</taxon>
        <taxon>Pseudomonadati</taxon>
        <taxon>Myxococcota</taxon>
        <taxon>Polyangia</taxon>
        <taxon>Nannocystales</taxon>
        <taxon>Nannocystaceae</taxon>
        <taxon>Nannocystis</taxon>
    </lineage>
</organism>
<evidence type="ECO:0000313" key="3">
    <source>
        <dbReference type="Proteomes" id="UP001164459"/>
    </source>
</evidence>
<name>A0ABY7GU33_9BACT</name>
<proteinExistence type="predicted"/>
<evidence type="ECO:0000313" key="2">
    <source>
        <dbReference type="EMBL" id="WAS90471.1"/>
    </source>
</evidence>
<feature type="transmembrane region" description="Helical" evidence="1">
    <location>
        <begin position="234"/>
        <end position="255"/>
    </location>
</feature>
<accession>A0ABY7GU33</accession>
<keyword evidence="1" id="KW-1133">Transmembrane helix</keyword>
<feature type="transmembrane region" description="Helical" evidence="1">
    <location>
        <begin position="187"/>
        <end position="207"/>
    </location>
</feature>
<reference evidence="2" key="1">
    <citation type="submission" date="2022-11" db="EMBL/GenBank/DDBJ databases">
        <title>Minimal conservation of predation-associated metabolite biosynthetic gene clusters underscores biosynthetic potential of Myxococcota including descriptions for ten novel species: Archangium lansinium sp. nov., Myxococcus landrumus sp. nov., Nannocystis bai.</title>
        <authorList>
            <person name="Ahearne A."/>
            <person name="Stevens C."/>
            <person name="Dowd S."/>
        </authorList>
    </citation>
    <scope>NUCLEOTIDE SEQUENCE</scope>
    <source>
        <strain evidence="2">Fl3</strain>
    </source>
</reference>
<feature type="transmembrane region" description="Helical" evidence="1">
    <location>
        <begin position="138"/>
        <end position="158"/>
    </location>
</feature>
<dbReference type="RefSeq" id="WP_269032798.1">
    <property type="nucleotide sequence ID" value="NZ_CP114040.1"/>
</dbReference>
<feature type="transmembrane region" description="Helical" evidence="1">
    <location>
        <begin position="86"/>
        <end position="103"/>
    </location>
</feature>
<dbReference type="EMBL" id="CP114040">
    <property type="protein sequence ID" value="WAS90471.1"/>
    <property type="molecule type" value="Genomic_DNA"/>
</dbReference>
<gene>
    <name evidence="2" type="ORF">O0S08_30145</name>
</gene>
<protein>
    <submittedName>
        <fullName evidence="2">Uncharacterized protein</fullName>
    </submittedName>
</protein>
<sequence>MIVTALAGTLLLPLWLLVLGPLVWGVPHVVADLRYLVVRTDYCRRRALCWLAGAPLLWIAGGGDLVWGFFGAAAVALVARADRRRRATAVSLLGLAGAGMAALGAMAEVVFGHLHNFAAVGLWWLWRERGGRAHRWPLALLVAAVLLLLSPVGSWAVAWTGGLERTGAGVSAEFQRWRLAPGVDAELGARLVLLFCFAQSLHYAVWLQLIPDDDRRRDTPPTFRASYAELRRDLGDVGLVLAALFSAGLAVWAVVDLAAADRGYFRMARFHGHLELMAATLMLLERPARRG</sequence>
<evidence type="ECO:0000256" key="1">
    <source>
        <dbReference type="SAM" id="Phobius"/>
    </source>
</evidence>
<keyword evidence="1" id="KW-0812">Transmembrane</keyword>